<protein>
    <submittedName>
        <fullName evidence="1">Methionyl-tRNA formyltransferase</fullName>
    </submittedName>
</protein>
<organism evidence="1 2">
    <name type="scientific">Striga asiatica</name>
    <name type="common">Asiatic witchweed</name>
    <name type="synonym">Buchnera asiatica</name>
    <dbReference type="NCBI Taxonomy" id="4170"/>
    <lineage>
        <taxon>Eukaryota</taxon>
        <taxon>Viridiplantae</taxon>
        <taxon>Streptophyta</taxon>
        <taxon>Embryophyta</taxon>
        <taxon>Tracheophyta</taxon>
        <taxon>Spermatophyta</taxon>
        <taxon>Magnoliopsida</taxon>
        <taxon>eudicotyledons</taxon>
        <taxon>Gunneridae</taxon>
        <taxon>Pentapetalae</taxon>
        <taxon>asterids</taxon>
        <taxon>lamiids</taxon>
        <taxon>Lamiales</taxon>
        <taxon>Orobanchaceae</taxon>
        <taxon>Buchnereae</taxon>
        <taxon>Striga</taxon>
    </lineage>
</organism>
<sequence length="379" mass="43461">DSFLFQVGIHLLYLGFLNVDFFFARPVHTLGLSAIGLNRGVRPKHATTALKSRRLYIYTHIYFPFFSKFRASRICSVNYHWDSTFFSIKRFAFVAGNLPVLLKLDLTPTLCCDSSPCPGVKRGASFEALGTAEMKKSRVVENDASPSSSVIYSLTQRLGFLSSKVEKNPGIKEAAKNIFIHLKFAVEDDERYAETCATLVVNLIKDKTFQQAFVEAHLEDPSLISLVDAYSLDVTNQVRVEFLRRDNALQFILQKTLDRYDMRDILGIAMGYWSSQWFCTELHEEINKNEAARKVYRVTRIVNIDVPYSIEGLKSALATRFKDDELQNMYEQINKSHFKFGGVKSSSIKWLVLLWESDKDFRPFTYGYYEHPFPGFCNA</sequence>
<gene>
    <name evidence="1" type="ORF">STAS_01624</name>
</gene>
<dbReference type="AlphaFoldDB" id="A0A5A7NZQ8"/>
<feature type="non-terminal residue" evidence="1">
    <location>
        <position position="1"/>
    </location>
</feature>
<comment type="caution">
    <text evidence="1">The sequence shown here is derived from an EMBL/GenBank/DDBJ whole genome shotgun (WGS) entry which is preliminary data.</text>
</comment>
<reference evidence="2" key="1">
    <citation type="journal article" date="2019" name="Curr. Biol.">
        <title>Genome Sequence of Striga asiatica Provides Insight into the Evolution of Plant Parasitism.</title>
        <authorList>
            <person name="Yoshida S."/>
            <person name="Kim S."/>
            <person name="Wafula E.K."/>
            <person name="Tanskanen J."/>
            <person name="Kim Y.M."/>
            <person name="Honaas L."/>
            <person name="Yang Z."/>
            <person name="Spallek T."/>
            <person name="Conn C.E."/>
            <person name="Ichihashi Y."/>
            <person name="Cheong K."/>
            <person name="Cui S."/>
            <person name="Der J.P."/>
            <person name="Gundlach H."/>
            <person name="Jiao Y."/>
            <person name="Hori C."/>
            <person name="Ishida J.K."/>
            <person name="Kasahara H."/>
            <person name="Kiba T."/>
            <person name="Kim M.S."/>
            <person name="Koo N."/>
            <person name="Laohavisit A."/>
            <person name="Lee Y.H."/>
            <person name="Lumba S."/>
            <person name="McCourt P."/>
            <person name="Mortimer J.C."/>
            <person name="Mutuku J.M."/>
            <person name="Nomura T."/>
            <person name="Sasaki-Sekimoto Y."/>
            <person name="Seto Y."/>
            <person name="Wang Y."/>
            <person name="Wakatake T."/>
            <person name="Sakakibara H."/>
            <person name="Demura T."/>
            <person name="Yamaguchi S."/>
            <person name="Yoneyama K."/>
            <person name="Manabe R.I."/>
            <person name="Nelson D.C."/>
            <person name="Schulman A.H."/>
            <person name="Timko M.P."/>
            <person name="dePamphilis C.W."/>
            <person name="Choi D."/>
            <person name="Shirasu K."/>
        </authorList>
    </citation>
    <scope>NUCLEOTIDE SEQUENCE [LARGE SCALE GENOMIC DNA]</scope>
    <source>
        <strain evidence="2">cv. UVA1</strain>
    </source>
</reference>
<evidence type="ECO:0000313" key="2">
    <source>
        <dbReference type="Proteomes" id="UP000325081"/>
    </source>
</evidence>
<evidence type="ECO:0000313" key="1">
    <source>
        <dbReference type="EMBL" id="GER26015.1"/>
    </source>
</evidence>
<keyword evidence="2" id="KW-1185">Reference proteome</keyword>
<accession>A0A5A7NZQ8</accession>
<keyword evidence="1" id="KW-0808">Transferase</keyword>
<dbReference type="EMBL" id="BKCP01000669">
    <property type="protein sequence ID" value="GER26015.1"/>
    <property type="molecule type" value="Genomic_DNA"/>
</dbReference>
<dbReference type="OrthoDB" id="1293041at2759"/>
<dbReference type="GO" id="GO:0016740">
    <property type="term" value="F:transferase activity"/>
    <property type="evidence" value="ECO:0007669"/>
    <property type="project" value="UniProtKB-KW"/>
</dbReference>
<dbReference type="Proteomes" id="UP000325081">
    <property type="component" value="Unassembled WGS sequence"/>
</dbReference>
<proteinExistence type="predicted"/>
<name>A0A5A7NZQ8_STRAF</name>